<feature type="region of interest" description="Disordered" evidence="1">
    <location>
        <begin position="63"/>
        <end position="89"/>
    </location>
</feature>
<reference evidence="3 4" key="1">
    <citation type="submission" date="2017-04" db="EMBL/GenBank/DDBJ databases">
        <title>Draft Aigarchaeota genome from a New Zealand hot spring.</title>
        <authorList>
            <person name="Reysenbach A.-L."/>
            <person name="Donaho J.A."/>
            <person name="Gerhart J."/>
            <person name="Kelley J.F."/>
            <person name="Kouba K."/>
            <person name="Podar M."/>
            <person name="Stott M."/>
        </authorList>
    </citation>
    <scope>NUCLEOTIDE SEQUENCE [LARGE SCALE GENOMIC DNA]</scope>
    <source>
        <strain evidence="3">NZ13_MG1</strain>
    </source>
</reference>
<organism evidence="3 4">
    <name type="scientific">Candidatus Terraquivivens tikiterensis</name>
    <dbReference type="NCBI Taxonomy" id="1980982"/>
    <lineage>
        <taxon>Archaea</taxon>
        <taxon>Nitrososphaerota</taxon>
        <taxon>Candidatus Wolframiiraptoraceae</taxon>
        <taxon>Candidatus Terraquivivens</taxon>
    </lineage>
</organism>
<feature type="transmembrane region" description="Helical" evidence="2">
    <location>
        <begin position="130"/>
        <end position="151"/>
    </location>
</feature>
<dbReference type="AlphaFoldDB" id="A0A2R7YBN0"/>
<dbReference type="InterPro" id="IPR059226">
    <property type="entry name" value="Choice_anch_Q_dom"/>
</dbReference>
<proteinExistence type="predicted"/>
<keyword evidence="2" id="KW-0812">Transmembrane</keyword>
<protein>
    <submittedName>
        <fullName evidence="3">Uncharacterized protein</fullName>
    </submittedName>
</protein>
<evidence type="ECO:0000313" key="3">
    <source>
        <dbReference type="EMBL" id="PUA34302.1"/>
    </source>
</evidence>
<evidence type="ECO:0000256" key="1">
    <source>
        <dbReference type="SAM" id="MobiDB-lite"/>
    </source>
</evidence>
<name>A0A2R7YBN0_9ARCH</name>
<dbReference type="NCBIfam" id="NF041518">
    <property type="entry name" value="choice_anch_Q"/>
    <property type="match status" value="1"/>
</dbReference>
<dbReference type="EMBL" id="NDWU01000001">
    <property type="protein sequence ID" value="PUA34302.1"/>
    <property type="molecule type" value="Genomic_DNA"/>
</dbReference>
<evidence type="ECO:0000256" key="2">
    <source>
        <dbReference type="SAM" id="Phobius"/>
    </source>
</evidence>
<accession>A0A2R7YBN0</accession>
<keyword evidence="2" id="KW-0472">Membrane</keyword>
<dbReference type="Proteomes" id="UP000244066">
    <property type="component" value="Unassembled WGS sequence"/>
</dbReference>
<comment type="caution">
    <text evidence="3">The sequence shown here is derived from an EMBL/GenBank/DDBJ whole genome shotgun (WGS) entry which is preliminary data.</text>
</comment>
<evidence type="ECO:0000313" key="4">
    <source>
        <dbReference type="Proteomes" id="UP000244066"/>
    </source>
</evidence>
<gene>
    <name evidence="3" type="ORF">B9J98_00170</name>
</gene>
<keyword evidence="2" id="KW-1133">Transmembrane helix</keyword>
<sequence length="153" mass="16215">MFVNLEAGDLHLKAGSPAIDAGSSEHCPRVDLEGGGRPTGRGCDIRAYEYAAAPTTVTMTTAWPTTTQPTTTTTATQPETTTKTVTQPTTQTVTVTKPFTTTQPPTTGIVTETVTYEVLPQQKPEEYLSMLWLLAGLVAGGLIVAASSLAFRR</sequence>